<name>A0A7C8MCN1_9PLEO</name>
<accession>A0A7C8MCN1</accession>
<organism evidence="2 3">
    <name type="scientific">Massariosphaeria phaeospora</name>
    <dbReference type="NCBI Taxonomy" id="100035"/>
    <lineage>
        <taxon>Eukaryota</taxon>
        <taxon>Fungi</taxon>
        <taxon>Dikarya</taxon>
        <taxon>Ascomycota</taxon>
        <taxon>Pezizomycotina</taxon>
        <taxon>Dothideomycetes</taxon>
        <taxon>Pleosporomycetidae</taxon>
        <taxon>Pleosporales</taxon>
        <taxon>Pleosporales incertae sedis</taxon>
        <taxon>Massariosphaeria</taxon>
    </lineage>
</organism>
<sequence length="281" mass="31879">MAPRKPITVSETSRQTRSSTARFAAARFAATSETTRQTRSATARAVEVAKTSGKARPVADRKARVSKERAAIPARKQKDGLLNTVLETGANLLRIVKRNSAESPLLRLPSELRNQIWDYAVCGNQVLIHDPPHATLPGVGGSYEIVGDSTTMPPNFKLPQVCRQTYVETGPLIYSNNTFRFQSGKALDHWIKRRALGQRRRVQSLDIPTVYMSFYQKRRRREFNKTFPDIKRIGVDTESINRARWHGKESVPDSFRRMRLFMLSWEEKSGEELAVEHVGSR</sequence>
<protein>
    <submittedName>
        <fullName evidence="2">Uncharacterized protein</fullName>
    </submittedName>
</protein>
<proteinExistence type="predicted"/>
<dbReference type="OrthoDB" id="5413827at2759"/>
<dbReference type="AlphaFoldDB" id="A0A7C8MCN1"/>
<dbReference type="PANTHER" id="PTHR38790">
    <property type="entry name" value="2EXR DOMAIN-CONTAINING PROTEIN-RELATED"/>
    <property type="match status" value="1"/>
</dbReference>
<dbReference type="EMBL" id="JAADJZ010000005">
    <property type="protein sequence ID" value="KAF2874936.1"/>
    <property type="molecule type" value="Genomic_DNA"/>
</dbReference>
<reference evidence="2 3" key="1">
    <citation type="submission" date="2020-01" db="EMBL/GenBank/DDBJ databases">
        <authorList>
            <consortium name="DOE Joint Genome Institute"/>
            <person name="Haridas S."/>
            <person name="Albert R."/>
            <person name="Binder M."/>
            <person name="Bloem J."/>
            <person name="Labutti K."/>
            <person name="Salamov A."/>
            <person name="Andreopoulos B."/>
            <person name="Baker S.E."/>
            <person name="Barry K."/>
            <person name="Bills G."/>
            <person name="Bluhm B.H."/>
            <person name="Cannon C."/>
            <person name="Castanera R."/>
            <person name="Culley D.E."/>
            <person name="Daum C."/>
            <person name="Ezra D."/>
            <person name="Gonzalez J.B."/>
            <person name="Henrissat B."/>
            <person name="Kuo A."/>
            <person name="Liang C."/>
            <person name="Lipzen A."/>
            <person name="Lutzoni F."/>
            <person name="Magnuson J."/>
            <person name="Mondo S."/>
            <person name="Nolan M."/>
            <person name="Ohm R."/>
            <person name="Pangilinan J."/>
            <person name="Park H.-J.H."/>
            <person name="Ramirez L."/>
            <person name="Alfaro M."/>
            <person name="Sun H."/>
            <person name="Tritt A."/>
            <person name="Yoshinaga Y."/>
            <person name="Zwiers L.-H.L."/>
            <person name="Turgeon B.G."/>
            <person name="Goodwin S.B."/>
            <person name="Spatafora J.W."/>
            <person name="Crous P.W."/>
            <person name="Grigoriev I.V."/>
        </authorList>
    </citation>
    <scope>NUCLEOTIDE SEQUENCE [LARGE SCALE GENOMIC DNA]</scope>
    <source>
        <strain evidence="2 3">CBS 611.86</strain>
    </source>
</reference>
<evidence type="ECO:0000313" key="2">
    <source>
        <dbReference type="EMBL" id="KAF2874936.1"/>
    </source>
</evidence>
<gene>
    <name evidence="2" type="ORF">BDV95DRAFT_303514</name>
</gene>
<evidence type="ECO:0000313" key="3">
    <source>
        <dbReference type="Proteomes" id="UP000481861"/>
    </source>
</evidence>
<dbReference type="PANTHER" id="PTHR38790:SF4">
    <property type="entry name" value="2EXR DOMAIN-CONTAINING PROTEIN"/>
    <property type="match status" value="1"/>
</dbReference>
<evidence type="ECO:0000256" key="1">
    <source>
        <dbReference type="SAM" id="MobiDB-lite"/>
    </source>
</evidence>
<feature type="compositionally biased region" description="Basic and acidic residues" evidence="1">
    <location>
        <begin position="57"/>
        <end position="70"/>
    </location>
</feature>
<keyword evidence="3" id="KW-1185">Reference proteome</keyword>
<feature type="compositionally biased region" description="Low complexity" evidence="1">
    <location>
        <begin position="10"/>
        <end position="45"/>
    </location>
</feature>
<dbReference type="Proteomes" id="UP000481861">
    <property type="component" value="Unassembled WGS sequence"/>
</dbReference>
<comment type="caution">
    <text evidence="2">The sequence shown here is derived from an EMBL/GenBank/DDBJ whole genome shotgun (WGS) entry which is preliminary data.</text>
</comment>
<feature type="region of interest" description="Disordered" evidence="1">
    <location>
        <begin position="1"/>
        <end position="70"/>
    </location>
</feature>